<comment type="caution">
    <text evidence="4">The sequence shown here is derived from an EMBL/GenBank/DDBJ whole genome shotgun (WGS) entry which is preliminary data.</text>
</comment>
<keyword evidence="2" id="KW-0808">Transferase</keyword>
<dbReference type="InterPro" id="IPR011004">
    <property type="entry name" value="Trimer_LpxA-like_sf"/>
</dbReference>
<dbReference type="RefSeq" id="WP_055202682.1">
    <property type="nucleotide sequence ID" value="NZ_JACOOK010000002.1"/>
</dbReference>
<dbReference type="InterPro" id="IPR053376">
    <property type="entry name" value="Serine_acetyltransferase"/>
</dbReference>
<dbReference type="PANTHER" id="PTHR42811">
    <property type="entry name" value="SERINE ACETYLTRANSFERASE"/>
    <property type="match status" value="1"/>
</dbReference>
<evidence type="ECO:0000256" key="3">
    <source>
        <dbReference type="ARBA" id="ARBA00023315"/>
    </source>
</evidence>
<proteinExistence type="predicted"/>
<dbReference type="CDD" id="cd03354">
    <property type="entry name" value="LbH_SAT"/>
    <property type="match status" value="1"/>
</dbReference>
<protein>
    <submittedName>
        <fullName evidence="4">Serine acetyltransferase</fullName>
    </submittedName>
</protein>
<dbReference type="Proteomes" id="UP000636891">
    <property type="component" value="Unassembled WGS sequence"/>
</dbReference>
<keyword evidence="1" id="KW-0028">Amino-acid biosynthesis</keyword>
<dbReference type="NCBIfam" id="NF041874">
    <property type="entry name" value="EPS_EpsC"/>
    <property type="match status" value="1"/>
</dbReference>
<evidence type="ECO:0000313" key="5">
    <source>
        <dbReference type="Proteomes" id="UP000636891"/>
    </source>
</evidence>
<dbReference type="EMBL" id="JACOOK010000002">
    <property type="protein sequence ID" value="MBC5616221.1"/>
    <property type="molecule type" value="Genomic_DNA"/>
</dbReference>
<organism evidence="4 5">
    <name type="scientific">Alistipes hominis</name>
    <dbReference type="NCBI Taxonomy" id="2763015"/>
    <lineage>
        <taxon>Bacteria</taxon>
        <taxon>Pseudomonadati</taxon>
        <taxon>Bacteroidota</taxon>
        <taxon>Bacteroidia</taxon>
        <taxon>Bacteroidales</taxon>
        <taxon>Rikenellaceae</taxon>
        <taxon>Alistipes</taxon>
    </lineage>
</organism>
<sequence>MADVIKNFPSRLHKMTQVFYREVPSQVATRRFIDTLTNLLFPVRDKRNISLKEMDLKWENLQHDFLEIISPLCADMDCCCEHLTERFFGEIPLIYTRLMQDANLYKNCDPAAYCTEEVILCYPGFYAVMVYRLSHVLHKLKIPVLPRVISEYAHSQTGIDIHPGATIGPNFYIDHGTGIVIGETTVIGRNVKIYQGVTLGATFVDKELSGVRRHPTIEDNVIIYAGSTILGGDTVIGHDTVIGGNVWLTESVPPHSTVYCKPEIVIKGKRTKK</sequence>
<dbReference type="InterPro" id="IPR042122">
    <property type="entry name" value="Ser_AcTrfase_N_sf"/>
</dbReference>
<keyword evidence="5" id="KW-1185">Reference proteome</keyword>
<accession>A0ABR7CKP2</accession>
<dbReference type="SUPFAM" id="SSF51161">
    <property type="entry name" value="Trimeric LpxA-like enzymes"/>
    <property type="match status" value="1"/>
</dbReference>
<evidence type="ECO:0000256" key="2">
    <source>
        <dbReference type="ARBA" id="ARBA00022679"/>
    </source>
</evidence>
<dbReference type="Gene3D" id="1.10.3130.10">
    <property type="entry name" value="serine acetyltransferase, domain 1"/>
    <property type="match status" value="1"/>
</dbReference>
<evidence type="ECO:0000313" key="4">
    <source>
        <dbReference type="EMBL" id="MBC5616221.1"/>
    </source>
</evidence>
<dbReference type="InterPro" id="IPR045304">
    <property type="entry name" value="LbH_SAT"/>
</dbReference>
<gene>
    <name evidence="4" type="ORF">H8S08_04195</name>
</gene>
<name>A0ABR7CKP2_9BACT</name>
<reference evidence="4 5" key="1">
    <citation type="submission" date="2020-08" db="EMBL/GenBank/DDBJ databases">
        <title>Genome public.</title>
        <authorList>
            <person name="Liu C."/>
            <person name="Sun Q."/>
        </authorList>
    </citation>
    <scope>NUCLEOTIDE SEQUENCE [LARGE SCALE GENOMIC DNA]</scope>
    <source>
        <strain evidence="4 5">New-7</strain>
    </source>
</reference>
<dbReference type="Gene3D" id="2.160.10.10">
    <property type="entry name" value="Hexapeptide repeat proteins"/>
    <property type="match status" value="1"/>
</dbReference>
<evidence type="ECO:0000256" key="1">
    <source>
        <dbReference type="ARBA" id="ARBA00022605"/>
    </source>
</evidence>
<keyword evidence="3" id="KW-0012">Acyltransferase</keyword>